<dbReference type="InterPro" id="IPR020013">
    <property type="entry name" value="Flagellar_FlgE/F/G"/>
</dbReference>
<dbReference type="Pfam" id="PF00460">
    <property type="entry name" value="Flg_bb_rod"/>
    <property type="match status" value="1"/>
</dbReference>
<keyword evidence="3 6" id="KW-0975">Bacterial flagellum</keyword>
<evidence type="ECO:0000259" key="7">
    <source>
        <dbReference type="Pfam" id="PF00460"/>
    </source>
</evidence>
<dbReference type="GO" id="GO:0030694">
    <property type="term" value="C:bacterial-type flagellum basal body, rod"/>
    <property type="evidence" value="ECO:0007669"/>
    <property type="project" value="UniProtKB-UniRule"/>
</dbReference>
<dbReference type="STRING" id="1172194.WQQ_29040"/>
<feature type="domain" description="Flagellar basal body rod protein N-terminal" evidence="7">
    <location>
        <begin position="5"/>
        <end position="35"/>
    </location>
</feature>
<dbReference type="Proteomes" id="UP000003704">
    <property type="component" value="Unassembled WGS sequence"/>
</dbReference>
<proteinExistence type="inferred from homology"/>
<evidence type="ECO:0000313" key="10">
    <source>
        <dbReference type="EMBL" id="EIT69322.1"/>
    </source>
</evidence>
<evidence type="ECO:0000256" key="3">
    <source>
        <dbReference type="ARBA" id="ARBA00023143"/>
    </source>
</evidence>
<evidence type="ECO:0000259" key="9">
    <source>
        <dbReference type="Pfam" id="PF22692"/>
    </source>
</evidence>
<dbReference type="PANTHER" id="PTHR30435:SF18">
    <property type="entry name" value="FLAGELLAR BASAL-BODY ROD PROTEIN FLGF"/>
    <property type="match status" value="1"/>
</dbReference>
<dbReference type="Pfam" id="PF06429">
    <property type="entry name" value="Flg_bbr_C"/>
    <property type="match status" value="1"/>
</dbReference>
<reference evidence="10 11" key="1">
    <citation type="journal article" date="2012" name="J. Bacteriol.">
        <title>Genome Sequence of n-Alkane-Degrading Hydrocarboniphaga effusa Strain AP103T (ATCC BAA-332T).</title>
        <authorList>
            <person name="Chang H.K."/>
            <person name="Zylstra G.J."/>
            <person name="Chae J.C."/>
        </authorList>
    </citation>
    <scope>NUCLEOTIDE SEQUENCE [LARGE SCALE GENOMIC DNA]</scope>
    <source>
        <strain evidence="10 11">AP103</strain>
    </source>
</reference>
<keyword evidence="11" id="KW-1185">Reference proteome</keyword>
<evidence type="ECO:0000259" key="8">
    <source>
        <dbReference type="Pfam" id="PF06429"/>
    </source>
</evidence>
<dbReference type="EMBL" id="AKGD01000002">
    <property type="protein sequence ID" value="EIT69322.1"/>
    <property type="molecule type" value="Genomic_DNA"/>
</dbReference>
<comment type="similarity">
    <text evidence="2 6">Belongs to the flagella basal body rod proteins family.</text>
</comment>
<dbReference type="Pfam" id="PF22692">
    <property type="entry name" value="LlgE_F_G_D1"/>
    <property type="match status" value="1"/>
</dbReference>
<evidence type="ECO:0000256" key="1">
    <source>
        <dbReference type="ARBA" id="ARBA00004117"/>
    </source>
</evidence>
<evidence type="ECO:0000256" key="4">
    <source>
        <dbReference type="ARBA" id="ARBA00038560"/>
    </source>
</evidence>
<dbReference type="GO" id="GO:0071978">
    <property type="term" value="P:bacterial-type flagellum-dependent swarming motility"/>
    <property type="evidence" value="ECO:0007669"/>
    <property type="project" value="TreeGrafter"/>
</dbReference>
<dbReference type="NCBIfam" id="TIGR03506">
    <property type="entry name" value="FlgEFG_subfam"/>
    <property type="match status" value="1"/>
</dbReference>
<evidence type="ECO:0000256" key="6">
    <source>
        <dbReference type="RuleBase" id="RU362116"/>
    </source>
</evidence>
<sequence>MDRALYVGMTGAMQTLQAQTVNSQNLANASTTGFKAQLLQAQAVAVGGGLDSRVNVRSGEGGWDASGGSLQQTGRDLDIALRDGAWLAVQASDGSEAYTRRGDLQIDAYGQLVTGSGQPVLGEGGLMSIPPASSIHIAGDGTVSIVPQGQGPEAQAVIGRLKVVEGTEAQLQRGADGLMRARPGVVLDSAAGNVVSNGMLESSNVNLADTMVNMISLARQFELQTRIMKTTDENAQAATQVLRMS</sequence>
<dbReference type="PATRIC" id="fig|1172194.4.peg.2812"/>
<dbReference type="PANTHER" id="PTHR30435">
    <property type="entry name" value="FLAGELLAR PROTEIN"/>
    <property type="match status" value="1"/>
</dbReference>
<dbReference type="InterPro" id="IPR001444">
    <property type="entry name" value="Flag_bb_rod_N"/>
</dbReference>
<name>I7ZCB4_9GAMM</name>
<dbReference type="OrthoDB" id="9804559at2"/>
<feature type="domain" description="Flagellar basal-body/hook protein C-terminal" evidence="8">
    <location>
        <begin position="197"/>
        <end position="240"/>
    </location>
</feature>
<dbReference type="InterPro" id="IPR037925">
    <property type="entry name" value="FlgE/F/G-like"/>
</dbReference>
<dbReference type="SUPFAM" id="SSF117143">
    <property type="entry name" value="Flagellar hook protein flgE"/>
    <property type="match status" value="1"/>
</dbReference>
<protein>
    <recommendedName>
        <fullName evidence="5 6">Flagellar basal-body rod protein FlgF</fullName>
    </recommendedName>
</protein>
<comment type="subcellular location">
    <subcellularLocation>
        <location evidence="1 6">Bacterial flagellum basal body</location>
    </subcellularLocation>
</comment>
<evidence type="ECO:0000313" key="11">
    <source>
        <dbReference type="Proteomes" id="UP000003704"/>
    </source>
</evidence>
<comment type="caution">
    <text evidence="10">The sequence shown here is derived from an EMBL/GenBank/DDBJ whole genome shotgun (WGS) entry which is preliminary data.</text>
</comment>
<comment type="subunit">
    <text evidence="4 6">The basal body constitutes a major portion of the flagellar organelle and consists of five rings (E,L,P,S, and M) mounted on a central rod. The rod consists of about 26 subunits of FlgG in the distal portion, and FlgB, FlgC and FlgF are thought to build up the proximal portion of the rod with about 6 subunits each.</text>
</comment>
<organism evidence="10 11">
    <name type="scientific">Hydrocarboniphaga effusa AP103</name>
    <dbReference type="NCBI Taxonomy" id="1172194"/>
    <lineage>
        <taxon>Bacteria</taxon>
        <taxon>Pseudomonadati</taxon>
        <taxon>Pseudomonadota</taxon>
        <taxon>Gammaproteobacteria</taxon>
        <taxon>Nevskiales</taxon>
        <taxon>Nevskiaceae</taxon>
        <taxon>Hydrocarboniphaga</taxon>
    </lineage>
</organism>
<dbReference type="InterPro" id="IPR010930">
    <property type="entry name" value="Flg_bb/hook_C_dom"/>
</dbReference>
<gene>
    <name evidence="10" type="ORF">WQQ_29040</name>
</gene>
<dbReference type="NCBIfam" id="NF009280">
    <property type="entry name" value="PRK12640.1"/>
    <property type="match status" value="1"/>
</dbReference>
<feature type="domain" description="Flagellar hook protein FlgE/F/G-like D1" evidence="9">
    <location>
        <begin position="85"/>
        <end position="144"/>
    </location>
</feature>
<accession>I7ZCB4</accession>
<evidence type="ECO:0000256" key="2">
    <source>
        <dbReference type="ARBA" id="ARBA00009677"/>
    </source>
</evidence>
<dbReference type="InterPro" id="IPR053967">
    <property type="entry name" value="LlgE_F_G-like_D1"/>
</dbReference>
<dbReference type="RefSeq" id="WP_007185845.1">
    <property type="nucleotide sequence ID" value="NZ_AKGD01000002.1"/>
</dbReference>
<dbReference type="AlphaFoldDB" id="I7ZCB4"/>
<evidence type="ECO:0000256" key="5">
    <source>
        <dbReference type="ARBA" id="ARBA00040228"/>
    </source>
</evidence>